<evidence type="ECO:0000313" key="2">
    <source>
        <dbReference type="Proteomes" id="UP000680348"/>
    </source>
</evidence>
<protein>
    <submittedName>
        <fullName evidence="1">Uncharacterized protein</fullName>
    </submittedName>
</protein>
<dbReference type="EMBL" id="JAGWCR010000006">
    <property type="protein sequence ID" value="MBS3649435.1"/>
    <property type="molecule type" value="Genomic_DNA"/>
</dbReference>
<organism evidence="1 2">
    <name type="scientific">Pseudaminobacter soli</name>
    <name type="common">ex Zhang et al. 2022</name>
    <dbReference type="NCBI Taxonomy" id="2831468"/>
    <lineage>
        <taxon>Bacteria</taxon>
        <taxon>Pseudomonadati</taxon>
        <taxon>Pseudomonadota</taxon>
        <taxon>Alphaproteobacteria</taxon>
        <taxon>Hyphomicrobiales</taxon>
        <taxon>Phyllobacteriaceae</taxon>
        <taxon>Pseudaminobacter</taxon>
    </lineage>
</organism>
<dbReference type="RefSeq" id="WP_188255002.1">
    <property type="nucleotide sequence ID" value="NZ_JABVCF010000006.1"/>
</dbReference>
<sequence length="78" mass="7941">MDLFNRCGGSPVSIDQRIYVLAAVGAKTFGACELCPLTIVTATSSIAVMQALLDRGIATRRGVMNILGGGVCGGPLAT</sequence>
<comment type="caution">
    <text evidence="1">The sequence shown here is derived from an EMBL/GenBank/DDBJ whole genome shotgun (WGS) entry which is preliminary data.</text>
</comment>
<dbReference type="AlphaFoldDB" id="A0A942E1T6"/>
<keyword evidence="2" id="KW-1185">Reference proteome</keyword>
<dbReference type="Proteomes" id="UP000680348">
    <property type="component" value="Unassembled WGS sequence"/>
</dbReference>
<name>A0A942E1T6_9HYPH</name>
<evidence type="ECO:0000313" key="1">
    <source>
        <dbReference type="EMBL" id="MBS3649435.1"/>
    </source>
</evidence>
<accession>A0A942E1T6</accession>
<reference evidence="1" key="1">
    <citation type="submission" date="2021-04" db="EMBL/GenBank/DDBJ databases">
        <title>Pseudaminobacter soli sp. nov., isolated from paddy soil contaminated by heavy metals.</title>
        <authorList>
            <person name="Zhang K."/>
        </authorList>
    </citation>
    <scope>NUCLEOTIDE SEQUENCE</scope>
    <source>
        <strain evidence="1">19-2017</strain>
    </source>
</reference>
<gene>
    <name evidence="1" type="ORF">KEU06_12535</name>
</gene>
<proteinExistence type="predicted"/>